<dbReference type="CDD" id="cd01575">
    <property type="entry name" value="PBP1_GntR"/>
    <property type="match status" value="1"/>
</dbReference>
<sequence>MIAPADDTLPTNGDRPKSITLKDVARLAGLSPITVSRALHNPRLVKPDTIARVKEAAAAMGYIPNMLAGSLTTKRSQLIAAIVPQLSNSMFAETVQGLNDELSAHGYQLLLSVSNYSRQKEEDLLTAILSRQPDGIVLTGIHHHPGVRKKLLATGVPVVEAWDLTPSPIDIAIGFSQERVGEKVAQYLLSKGYKRFASICARDERANRRRLALEAELERHGVVPVATHLATPPTVMNLGREGLRAILAEGHAPDVVVCSSDVLAQGALIEAQAQGIAVPETLGIMGFGDFDFAAYTHPPISSVHVDKRAIGVQAARALIAKIEGEAPAGNVVDVGFNLVERGTTRQIG</sequence>
<keyword evidence="6" id="KW-1185">Reference proteome</keyword>
<feature type="domain" description="HTH lacI-type" evidence="4">
    <location>
        <begin position="19"/>
        <end position="73"/>
    </location>
</feature>
<dbReference type="InterPro" id="IPR028082">
    <property type="entry name" value="Peripla_BP_I"/>
</dbReference>
<dbReference type="PANTHER" id="PTHR30146">
    <property type="entry name" value="LACI-RELATED TRANSCRIPTIONAL REPRESSOR"/>
    <property type="match status" value="1"/>
</dbReference>
<dbReference type="InterPro" id="IPR046335">
    <property type="entry name" value="LacI/GalR-like_sensor"/>
</dbReference>
<comment type="caution">
    <text evidence="5">The sequence shown here is derived from an EMBL/GenBank/DDBJ whole genome shotgun (WGS) entry which is preliminary data.</text>
</comment>
<protein>
    <submittedName>
        <fullName evidence="5">LacI family DNA-binding transcriptional regulator</fullName>
    </submittedName>
</protein>
<dbReference type="SUPFAM" id="SSF47413">
    <property type="entry name" value="lambda repressor-like DNA-binding domains"/>
    <property type="match status" value="1"/>
</dbReference>
<dbReference type="EMBL" id="WSES01000002">
    <property type="protein sequence ID" value="MVW59274.1"/>
    <property type="molecule type" value="Genomic_DNA"/>
</dbReference>
<evidence type="ECO:0000256" key="3">
    <source>
        <dbReference type="ARBA" id="ARBA00023163"/>
    </source>
</evidence>
<dbReference type="SMART" id="SM00354">
    <property type="entry name" value="HTH_LACI"/>
    <property type="match status" value="1"/>
</dbReference>
<reference evidence="5 6" key="1">
    <citation type="submission" date="2019-12" db="EMBL/GenBank/DDBJ databases">
        <authorList>
            <person name="Li C."/>
            <person name="Zhao J."/>
        </authorList>
    </citation>
    <scope>NUCLEOTIDE SEQUENCE [LARGE SCALE GENOMIC DNA]</scope>
    <source>
        <strain evidence="5 6">NEAU-DD11</strain>
    </source>
</reference>
<evidence type="ECO:0000313" key="6">
    <source>
        <dbReference type="Proteomes" id="UP000443353"/>
    </source>
</evidence>
<accession>A0A7X3FWE3</accession>
<dbReference type="Proteomes" id="UP000443353">
    <property type="component" value="Unassembled WGS sequence"/>
</dbReference>
<evidence type="ECO:0000313" key="5">
    <source>
        <dbReference type="EMBL" id="MVW59274.1"/>
    </source>
</evidence>
<dbReference type="Gene3D" id="3.40.50.2300">
    <property type="match status" value="2"/>
</dbReference>
<keyword evidence="3" id="KW-0804">Transcription</keyword>
<dbReference type="SUPFAM" id="SSF53822">
    <property type="entry name" value="Periplasmic binding protein-like I"/>
    <property type="match status" value="1"/>
</dbReference>
<dbReference type="PANTHER" id="PTHR30146:SF33">
    <property type="entry name" value="TRANSCRIPTIONAL REGULATOR"/>
    <property type="match status" value="1"/>
</dbReference>
<dbReference type="InterPro" id="IPR010982">
    <property type="entry name" value="Lambda_DNA-bd_dom_sf"/>
</dbReference>
<dbReference type="InterPro" id="IPR000843">
    <property type="entry name" value="HTH_LacI"/>
</dbReference>
<dbReference type="GO" id="GO:0003700">
    <property type="term" value="F:DNA-binding transcription factor activity"/>
    <property type="evidence" value="ECO:0007669"/>
    <property type="project" value="TreeGrafter"/>
</dbReference>
<dbReference type="Pfam" id="PF00356">
    <property type="entry name" value="LacI"/>
    <property type="match status" value="1"/>
</dbReference>
<dbReference type="CDD" id="cd01392">
    <property type="entry name" value="HTH_LacI"/>
    <property type="match status" value="1"/>
</dbReference>
<evidence type="ECO:0000259" key="4">
    <source>
        <dbReference type="PROSITE" id="PS50932"/>
    </source>
</evidence>
<dbReference type="PROSITE" id="PS50932">
    <property type="entry name" value="HTH_LACI_2"/>
    <property type="match status" value="1"/>
</dbReference>
<dbReference type="Gene3D" id="1.10.260.40">
    <property type="entry name" value="lambda repressor-like DNA-binding domains"/>
    <property type="match status" value="1"/>
</dbReference>
<gene>
    <name evidence="5" type="ORF">GPY61_04965</name>
</gene>
<dbReference type="AlphaFoldDB" id="A0A7X3FWE3"/>
<evidence type="ECO:0000256" key="1">
    <source>
        <dbReference type="ARBA" id="ARBA00023015"/>
    </source>
</evidence>
<evidence type="ECO:0000256" key="2">
    <source>
        <dbReference type="ARBA" id="ARBA00023125"/>
    </source>
</evidence>
<proteinExistence type="predicted"/>
<dbReference type="RefSeq" id="WP_160407484.1">
    <property type="nucleotide sequence ID" value="NZ_WSES01000002.1"/>
</dbReference>
<keyword evidence="2 5" id="KW-0238">DNA-binding</keyword>
<keyword evidence="1" id="KW-0805">Transcription regulation</keyword>
<dbReference type="Pfam" id="PF13377">
    <property type="entry name" value="Peripla_BP_3"/>
    <property type="match status" value="1"/>
</dbReference>
<name>A0A7X3FWE3_9BURK</name>
<dbReference type="GO" id="GO:0000976">
    <property type="term" value="F:transcription cis-regulatory region binding"/>
    <property type="evidence" value="ECO:0007669"/>
    <property type="project" value="TreeGrafter"/>
</dbReference>
<organism evidence="5 6">
    <name type="scientific">Massilia cellulosiltytica</name>
    <dbReference type="NCBI Taxonomy" id="2683234"/>
    <lineage>
        <taxon>Bacteria</taxon>
        <taxon>Pseudomonadati</taxon>
        <taxon>Pseudomonadota</taxon>
        <taxon>Betaproteobacteria</taxon>
        <taxon>Burkholderiales</taxon>
        <taxon>Oxalobacteraceae</taxon>
        <taxon>Telluria group</taxon>
        <taxon>Massilia</taxon>
    </lineage>
</organism>